<sequence>MGKHCRVLQVVGFKHAGKTTVMERLVQALSMKDMRVATLKHHGHGGELVPPEPQTDSERLKQAGAVSSAVEGEGMLQLSAKTNTWSLNQLLRLQARMEPDVVLVEGWKHEDYKKVVLLRGREDEELLAQVRNICCVLYWGDHPQTTLPSFSLDEDPDVYMRFIVSQVEDSYEFKFI</sequence>
<dbReference type="GO" id="GO:0005525">
    <property type="term" value="F:GTP binding"/>
    <property type="evidence" value="ECO:0007669"/>
    <property type="project" value="InterPro"/>
</dbReference>
<evidence type="ECO:0000313" key="3">
    <source>
        <dbReference type="Proteomes" id="UP000568839"/>
    </source>
</evidence>
<dbReference type="InterPro" id="IPR052539">
    <property type="entry name" value="MGD_biosynthesis_adapter"/>
</dbReference>
<dbReference type="InterPro" id="IPR027417">
    <property type="entry name" value="P-loop_NTPase"/>
</dbReference>
<dbReference type="GO" id="GO:0006777">
    <property type="term" value="P:Mo-molybdopterin cofactor biosynthetic process"/>
    <property type="evidence" value="ECO:0007669"/>
    <property type="project" value="InterPro"/>
</dbReference>
<dbReference type="Proteomes" id="UP000568839">
    <property type="component" value="Unassembled WGS sequence"/>
</dbReference>
<name>A0A841PZ39_9BACL</name>
<evidence type="ECO:0000313" key="2">
    <source>
        <dbReference type="EMBL" id="MBB6450093.1"/>
    </source>
</evidence>
<dbReference type="SUPFAM" id="SSF52540">
    <property type="entry name" value="P-loop containing nucleoside triphosphate hydrolases"/>
    <property type="match status" value="1"/>
</dbReference>
<dbReference type="InterPro" id="IPR004435">
    <property type="entry name" value="MobB_dom"/>
</dbReference>
<dbReference type="AlphaFoldDB" id="A0A841PZ39"/>
<dbReference type="Pfam" id="PF03205">
    <property type="entry name" value="MobB"/>
    <property type="match status" value="1"/>
</dbReference>
<feature type="domain" description="Molybdopterin-guanine dinucleotide biosynthesis protein B (MobB)" evidence="1">
    <location>
        <begin position="7"/>
        <end position="135"/>
    </location>
</feature>
<gene>
    <name evidence="2" type="ORF">HNR44_002071</name>
</gene>
<dbReference type="Gene3D" id="3.40.50.300">
    <property type="entry name" value="P-loop containing nucleotide triphosphate hydrolases"/>
    <property type="match status" value="1"/>
</dbReference>
<dbReference type="PANTHER" id="PTHR40072">
    <property type="entry name" value="MOLYBDOPTERIN-GUANINE DINUCLEOTIDE BIOSYNTHESIS ADAPTER PROTEIN-RELATED"/>
    <property type="match status" value="1"/>
</dbReference>
<dbReference type="EMBL" id="JACHHJ010000002">
    <property type="protein sequence ID" value="MBB6450093.1"/>
    <property type="molecule type" value="Genomic_DNA"/>
</dbReference>
<comment type="caution">
    <text evidence="2">The sequence shown here is derived from an EMBL/GenBank/DDBJ whole genome shotgun (WGS) entry which is preliminary data.</text>
</comment>
<dbReference type="CDD" id="cd03116">
    <property type="entry name" value="MobB"/>
    <property type="match status" value="1"/>
</dbReference>
<dbReference type="PANTHER" id="PTHR40072:SF1">
    <property type="entry name" value="MOLYBDOPTERIN-GUANINE DINUCLEOTIDE BIOSYNTHESIS ADAPTER PROTEIN"/>
    <property type="match status" value="1"/>
</dbReference>
<proteinExistence type="predicted"/>
<accession>A0A841PZ39</accession>
<dbReference type="RefSeq" id="WP_184404020.1">
    <property type="nucleotide sequence ID" value="NZ_JACHHJ010000002.1"/>
</dbReference>
<protein>
    <submittedName>
        <fullName evidence="2">Molybdopterin-guanine dinucleotide biosynthesis protein B</fullName>
    </submittedName>
</protein>
<organism evidence="2 3">
    <name type="scientific">Geomicrobium halophilum</name>
    <dbReference type="NCBI Taxonomy" id="549000"/>
    <lineage>
        <taxon>Bacteria</taxon>
        <taxon>Bacillati</taxon>
        <taxon>Bacillota</taxon>
        <taxon>Bacilli</taxon>
        <taxon>Bacillales</taxon>
        <taxon>Geomicrobium</taxon>
    </lineage>
</organism>
<evidence type="ECO:0000259" key="1">
    <source>
        <dbReference type="Pfam" id="PF03205"/>
    </source>
</evidence>
<reference evidence="2 3" key="1">
    <citation type="submission" date="2020-08" db="EMBL/GenBank/DDBJ databases">
        <title>Genomic Encyclopedia of Type Strains, Phase IV (KMG-IV): sequencing the most valuable type-strain genomes for metagenomic binning, comparative biology and taxonomic classification.</title>
        <authorList>
            <person name="Goeker M."/>
        </authorList>
    </citation>
    <scope>NUCLEOTIDE SEQUENCE [LARGE SCALE GENOMIC DNA]</scope>
    <source>
        <strain evidence="2 3">DSM 21769</strain>
    </source>
</reference>
<keyword evidence="3" id="KW-1185">Reference proteome</keyword>
<dbReference type="NCBIfam" id="TIGR00176">
    <property type="entry name" value="mobB"/>
    <property type="match status" value="1"/>
</dbReference>